<accession>A0AAN6G3P3</accession>
<comment type="caution">
    <text evidence="2">The sequence shown here is derived from an EMBL/GenBank/DDBJ whole genome shotgun (WGS) entry which is preliminary data.</text>
</comment>
<dbReference type="Proteomes" id="UP001168146">
    <property type="component" value="Unassembled WGS sequence"/>
</dbReference>
<feature type="compositionally biased region" description="Acidic residues" evidence="1">
    <location>
        <begin position="253"/>
        <end position="263"/>
    </location>
</feature>
<name>A0AAN6G3P3_9PEZI</name>
<dbReference type="Gene3D" id="2.170.150.70">
    <property type="match status" value="1"/>
</dbReference>
<evidence type="ECO:0008006" key="4">
    <source>
        <dbReference type="Google" id="ProtNLM"/>
    </source>
</evidence>
<sequence>MEDLTHLFGTCACQRNQYTIVIPPSSASFAQVVLDNSSAANPWLRVPLDWHHSTTFALFPDETHASIKRTFYSPASSPPSPPSTDSTDPEDPADPTHTRASRPPPPTRRQFCGYCGTQLTAWNEGLHGHGGSSGAGGGLIDVAVGSLERGSLERLRSLRLEGEDEEEEDDGEQESEGGPVEGGGAWVQGDTHGTASAAEGRERAKRPGQREAQPRSSGTGRGVSYYESSRLGRIKRRKGGHTSADGTRSVEWEIVEMEGDDDNAERAGDGVDDGTGANKRMRADL</sequence>
<organism evidence="2 3">
    <name type="scientific">Friedmanniomyces endolithicus</name>
    <dbReference type="NCBI Taxonomy" id="329885"/>
    <lineage>
        <taxon>Eukaryota</taxon>
        <taxon>Fungi</taxon>
        <taxon>Dikarya</taxon>
        <taxon>Ascomycota</taxon>
        <taxon>Pezizomycotina</taxon>
        <taxon>Dothideomycetes</taxon>
        <taxon>Dothideomycetidae</taxon>
        <taxon>Mycosphaerellales</taxon>
        <taxon>Teratosphaeriaceae</taxon>
        <taxon>Friedmanniomyces</taxon>
    </lineage>
</organism>
<dbReference type="AlphaFoldDB" id="A0AAN6G3P3"/>
<proteinExistence type="predicted"/>
<gene>
    <name evidence="2" type="ORF">LTR82_001969</name>
</gene>
<feature type="compositionally biased region" description="Acidic residues" evidence="1">
    <location>
        <begin position="162"/>
        <end position="175"/>
    </location>
</feature>
<evidence type="ECO:0000256" key="1">
    <source>
        <dbReference type="SAM" id="MobiDB-lite"/>
    </source>
</evidence>
<evidence type="ECO:0000313" key="2">
    <source>
        <dbReference type="EMBL" id="KAK0327206.1"/>
    </source>
</evidence>
<feature type="region of interest" description="Disordered" evidence="1">
    <location>
        <begin position="155"/>
        <end position="285"/>
    </location>
</feature>
<feature type="region of interest" description="Disordered" evidence="1">
    <location>
        <begin position="71"/>
        <end position="111"/>
    </location>
</feature>
<protein>
    <recommendedName>
        <fullName evidence="4">CENP-V/GFA domain-containing protein</fullName>
    </recommendedName>
</protein>
<dbReference type="EMBL" id="JASUXU010000003">
    <property type="protein sequence ID" value="KAK0327206.1"/>
    <property type="molecule type" value="Genomic_DNA"/>
</dbReference>
<reference evidence="2" key="1">
    <citation type="submission" date="2021-12" db="EMBL/GenBank/DDBJ databases">
        <title>Black yeast isolated from Biological Soil Crust.</title>
        <authorList>
            <person name="Kurbessoian T."/>
        </authorList>
    </citation>
    <scope>NUCLEOTIDE SEQUENCE</scope>
    <source>
        <strain evidence="2">CCFEE 5208</strain>
    </source>
</reference>
<evidence type="ECO:0000313" key="3">
    <source>
        <dbReference type="Proteomes" id="UP001168146"/>
    </source>
</evidence>